<dbReference type="OMA" id="VWHADIP"/>
<dbReference type="Gene3D" id="3.30.230.40">
    <property type="entry name" value="Imidazole glycerol phosphate dehydratase, domain 1"/>
    <property type="match status" value="2"/>
</dbReference>
<dbReference type="InterPro" id="IPR038494">
    <property type="entry name" value="IGPD_sf"/>
</dbReference>
<gene>
    <name evidence="9" type="ORF">CAPTEDRAFT_97064</name>
</gene>
<evidence type="ECO:0000256" key="3">
    <source>
        <dbReference type="ARBA" id="ARBA00007481"/>
    </source>
</evidence>
<name>R7UCP6_CAPTE</name>
<dbReference type="PANTHER" id="PTHR23133:SF2">
    <property type="entry name" value="IMIDAZOLEGLYCEROL-PHOSPHATE DEHYDRATASE"/>
    <property type="match status" value="1"/>
</dbReference>
<evidence type="ECO:0000256" key="6">
    <source>
        <dbReference type="ARBA" id="ARBA00022605"/>
    </source>
</evidence>
<comment type="pathway">
    <text evidence="2">Amino-acid biosynthesis; L-histidine biosynthesis; L-histidine from 5-phospho-alpha-D-ribose 1-diphosphate: step 6/9.</text>
</comment>
<sequence length="143" mass="15387">LEAKGDLEVDAHHTVEDCGILLGQAFRQALGNKAGINRYADIALPMDETLVRLALDLSGRPFLAFAVTIPQPKIGTFDSELVEEWFRAFAFNAGITLHVDLIRGTGSHHIAEACFKALGRSLRLATSKDEKLGGAIPSSKGCL</sequence>
<accession>R7UCP6</accession>
<dbReference type="Pfam" id="PF00475">
    <property type="entry name" value="IGPD"/>
    <property type="match status" value="1"/>
</dbReference>
<evidence type="ECO:0000256" key="2">
    <source>
        <dbReference type="ARBA" id="ARBA00005047"/>
    </source>
</evidence>
<dbReference type="EMBL" id="KB305451">
    <property type="protein sequence ID" value="ELU01017.1"/>
    <property type="molecule type" value="Genomic_DNA"/>
</dbReference>
<dbReference type="InterPro" id="IPR000807">
    <property type="entry name" value="ImidazoleglycerolP_deHydtase"/>
</dbReference>
<evidence type="ECO:0000256" key="5">
    <source>
        <dbReference type="ARBA" id="ARBA00016664"/>
    </source>
</evidence>
<dbReference type="PROSITE" id="PS00954">
    <property type="entry name" value="IGP_DEHYDRATASE_1"/>
    <property type="match status" value="1"/>
</dbReference>
<dbReference type="UniPathway" id="UPA00031">
    <property type="reaction ID" value="UER00011"/>
</dbReference>
<dbReference type="SUPFAM" id="SSF54211">
    <property type="entry name" value="Ribosomal protein S5 domain 2-like"/>
    <property type="match status" value="2"/>
</dbReference>
<dbReference type="EC" id="4.2.1.19" evidence="4"/>
<evidence type="ECO:0000256" key="1">
    <source>
        <dbReference type="ARBA" id="ARBA00001723"/>
    </source>
</evidence>
<reference evidence="9" key="1">
    <citation type="journal article" date="2013" name="Nature">
        <title>Insights into bilaterian evolution from three spiralian genomes.</title>
        <authorList>
            <person name="Simakov O."/>
            <person name="Marletaz F."/>
            <person name="Cho S.J."/>
            <person name="Edsinger-Gonzales E."/>
            <person name="Havlak P."/>
            <person name="Hellsten U."/>
            <person name="Kuo D.H."/>
            <person name="Larsson T."/>
            <person name="Lv J."/>
            <person name="Arendt D."/>
            <person name="Savage R."/>
            <person name="Osoegawa K."/>
            <person name="de Jong P."/>
            <person name="Grimwood J."/>
            <person name="Chapman J.A."/>
            <person name="Shapiro H."/>
            <person name="Aerts A."/>
            <person name="Otillar R.P."/>
            <person name="Terry A.Y."/>
            <person name="Boore J.L."/>
            <person name="Grigoriev I.V."/>
            <person name="Lindberg D.R."/>
            <person name="Seaver E.C."/>
            <person name="Weisblat D.A."/>
            <person name="Putnam N.H."/>
            <person name="Rokhsar D.S."/>
        </authorList>
    </citation>
    <scope>NUCLEOTIDE SEQUENCE</scope>
    <source>
        <strain evidence="9">I ESC-2004</strain>
    </source>
</reference>
<comment type="similarity">
    <text evidence="3">Belongs to the imidazoleglycerol-phosphate dehydratase family.</text>
</comment>
<evidence type="ECO:0000256" key="8">
    <source>
        <dbReference type="ARBA" id="ARBA00023239"/>
    </source>
</evidence>
<keyword evidence="6" id="KW-0028">Amino-acid biosynthesis</keyword>
<evidence type="ECO:0000256" key="7">
    <source>
        <dbReference type="ARBA" id="ARBA00023102"/>
    </source>
</evidence>
<protein>
    <recommendedName>
        <fullName evidence="5">Imidazoleglycerol-phosphate dehydratase</fullName>
        <ecNumber evidence="4">4.2.1.19</ecNumber>
    </recommendedName>
</protein>
<dbReference type="OrthoDB" id="10059060at2759"/>
<keyword evidence="7" id="KW-0368">Histidine biosynthesis</keyword>
<dbReference type="STRING" id="283909.R7UCP6"/>
<dbReference type="InterPro" id="IPR020565">
    <property type="entry name" value="ImidazoleglycerP_deHydtase_CS"/>
</dbReference>
<proteinExistence type="inferred from homology"/>
<evidence type="ECO:0000256" key="4">
    <source>
        <dbReference type="ARBA" id="ARBA00012075"/>
    </source>
</evidence>
<dbReference type="GO" id="GO:0000105">
    <property type="term" value="P:L-histidine biosynthetic process"/>
    <property type="evidence" value="ECO:0007669"/>
    <property type="project" value="UniProtKB-UniPathway"/>
</dbReference>
<dbReference type="AlphaFoldDB" id="R7UCP6"/>
<keyword evidence="8" id="KW-0456">Lyase</keyword>
<dbReference type="GO" id="GO:0004424">
    <property type="term" value="F:imidazoleglycerol-phosphate dehydratase activity"/>
    <property type="evidence" value="ECO:0007669"/>
    <property type="project" value="UniProtKB-EC"/>
</dbReference>
<evidence type="ECO:0000313" key="9">
    <source>
        <dbReference type="EMBL" id="ELU01017.1"/>
    </source>
</evidence>
<dbReference type="CDD" id="cd07914">
    <property type="entry name" value="IGPD"/>
    <property type="match status" value="1"/>
</dbReference>
<organism evidence="9">
    <name type="scientific">Capitella teleta</name>
    <name type="common">Polychaete worm</name>
    <dbReference type="NCBI Taxonomy" id="283909"/>
    <lineage>
        <taxon>Eukaryota</taxon>
        <taxon>Metazoa</taxon>
        <taxon>Spiralia</taxon>
        <taxon>Lophotrochozoa</taxon>
        <taxon>Annelida</taxon>
        <taxon>Polychaeta</taxon>
        <taxon>Sedentaria</taxon>
        <taxon>Scolecida</taxon>
        <taxon>Capitellidae</taxon>
        <taxon>Capitella</taxon>
    </lineage>
</organism>
<comment type="catalytic activity">
    <reaction evidence="1">
        <text>D-erythro-1-(imidazol-4-yl)glycerol 3-phosphate = 3-(imidazol-4-yl)-2-oxopropyl phosphate + H2O</text>
        <dbReference type="Rhea" id="RHEA:11040"/>
        <dbReference type="ChEBI" id="CHEBI:15377"/>
        <dbReference type="ChEBI" id="CHEBI:57766"/>
        <dbReference type="ChEBI" id="CHEBI:58278"/>
        <dbReference type="EC" id="4.2.1.19"/>
    </reaction>
</comment>
<dbReference type="FunFam" id="3.30.230.40:FF:000001">
    <property type="entry name" value="Imidazoleglycerol-phosphate dehydratase HisB"/>
    <property type="match status" value="1"/>
</dbReference>
<dbReference type="PANTHER" id="PTHR23133">
    <property type="entry name" value="IMIDAZOLEGLYCEROL-PHOSPHATE DEHYDRATASE HIS7"/>
    <property type="match status" value="1"/>
</dbReference>
<dbReference type="HOGENOM" id="CLU_044308_2_0_1"/>
<feature type="non-terminal residue" evidence="9">
    <location>
        <position position="1"/>
    </location>
</feature>
<dbReference type="InterPro" id="IPR020568">
    <property type="entry name" value="Ribosomal_Su5_D2-typ_SF"/>
</dbReference>